<protein>
    <submittedName>
        <fullName evidence="1">Uncharacterized protein</fullName>
    </submittedName>
</protein>
<name>A0A645DU03_9ZZZZ</name>
<gene>
    <name evidence="1" type="ORF">SDC9_139983</name>
</gene>
<sequence length="52" mass="6055">MLTHKSSQTSIPMHKFDKLSLKRMFSLKGTLCPHNMTRLLILEIEEANHLFS</sequence>
<dbReference type="AlphaFoldDB" id="A0A645DU03"/>
<proteinExistence type="predicted"/>
<organism evidence="1">
    <name type="scientific">bioreactor metagenome</name>
    <dbReference type="NCBI Taxonomy" id="1076179"/>
    <lineage>
        <taxon>unclassified sequences</taxon>
        <taxon>metagenomes</taxon>
        <taxon>ecological metagenomes</taxon>
    </lineage>
</organism>
<accession>A0A645DU03</accession>
<comment type="caution">
    <text evidence="1">The sequence shown here is derived from an EMBL/GenBank/DDBJ whole genome shotgun (WGS) entry which is preliminary data.</text>
</comment>
<reference evidence="1" key="1">
    <citation type="submission" date="2019-08" db="EMBL/GenBank/DDBJ databases">
        <authorList>
            <person name="Kucharzyk K."/>
            <person name="Murdoch R.W."/>
            <person name="Higgins S."/>
            <person name="Loffler F."/>
        </authorList>
    </citation>
    <scope>NUCLEOTIDE SEQUENCE</scope>
</reference>
<evidence type="ECO:0000313" key="1">
    <source>
        <dbReference type="EMBL" id="MPM92847.1"/>
    </source>
</evidence>
<dbReference type="EMBL" id="VSSQ01039731">
    <property type="protein sequence ID" value="MPM92847.1"/>
    <property type="molecule type" value="Genomic_DNA"/>
</dbReference>